<evidence type="ECO:0000313" key="3">
    <source>
        <dbReference type="Proteomes" id="UP000578449"/>
    </source>
</evidence>
<gene>
    <name evidence="2" type="ORF">HNP84_007393</name>
</gene>
<sequence>MVLAPEGNGLRLGDLVTHRQGKARIRRVSAHQCVALDMLDDALPQPVARLNQGRTACATLIRLGGLSPDDRVFVSGGAGANRSRHDKSPGCAARAT</sequence>
<protein>
    <submittedName>
        <fullName evidence="2">NADPH-dependent curcumin reductase CurA</fullName>
    </submittedName>
</protein>
<dbReference type="Gene3D" id="3.40.50.720">
    <property type="entry name" value="NAD(P)-binding Rossmann-like Domain"/>
    <property type="match status" value="1"/>
</dbReference>
<dbReference type="RefSeq" id="WP_185054539.1">
    <property type="nucleotide sequence ID" value="NZ_BAABIX010000038.1"/>
</dbReference>
<dbReference type="Gene3D" id="3.90.180.10">
    <property type="entry name" value="Medium-chain alcohol dehydrogenases, catalytic domain"/>
    <property type="match status" value="1"/>
</dbReference>
<keyword evidence="3" id="KW-1185">Reference proteome</keyword>
<feature type="region of interest" description="Disordered" evidence="1">
    <location>
        <begin position="75"/>
        <end position="96"/>
    </location>
</feature>
<comment type="caution">
    <text evidence="2">The sequence shown here is derived from an EMBL/GenBank/DDBJ whole genome shotgun (WGS) entry which is preliminary data.</text>
</comment>
<accession>A0A840PIK8</accession>
<name>A0A840PIK8_9ACTN</name>
<evidence type="ECO:0000313" key="2">
    <source>
        <dbReference type="EMBL" id="MBB5137641.1"/>
    </source>
</evidence>
<reference evidence="2 3" key="1">
    <citation type="submission" date="2020-08" db="EMBL/GenBank/DDBJ databases">
        <title>Genomic Encyclopedia of Type Strains, Phase IV (KMG-IV): sequencing the most valuable type-strain genomes for metagenomic binning, comparative biology and taxonomic classification.</title>
        <authorList>
            <person name="Goeker M."/>
        </authorList>
    </citation>
    <scope>NUCLEOTIDE SEQUENCE [LARGE SCALE GENOMIC DNA]</scope>
    <source>
        <strain evidence="2 3">DSM 45615</strain>
    </source>
</reference>
<proteinExistence type="predicted"/>
<dbReference type="Proteomes" id="UP000578449">
    <property type="component" value="Unassembled WGS sequence"/>
</dbReference>
<dbReference type="EMBL" id="JACHGN010000019">
    <property type="protein sequence ID" value="MBB5137641.1"/>
    <property type="molecule type" value="Genomic_DNA"/>
</dbReference>
<dbReference type="AlphaFoldDB" id="A0A840PIK8"/>
<organism evidence="2 3">
    <name type="scientific">Thermocatellispora tengchongensis</name>
    <dbReference type="NCBI Taxonomy" id="1073253"/>
    <lineage>
        <taxon>Bacteria</taxon>
        <taxon>Bacillati</taxon>
        <taxon>Actinomycetota</taxon>
        <taxon>Actinomycetes</taxon>
        <taxon>Streptosporangiales</taxon>
        <taxon>Streptosporangiaceae</taxon>
        <taxon>Thermocatellispora</taxon>
    </lineage>
</organism>
<evidence type="ECO:0000256" key="1">
    <source>
        <dbReference type="SAM" id="MobiDB-lite"/>
    </source>
</evidence>